<protein>
    <recommendedName>
        <fullName evidence="2">formylmethanofuran dehydrogenase</fullName>
        <ecNumber evidence="2">1.2.7.12</ecNumber>
    </recommendedName>
</protein>
<dbReference type="EC" id="1.2.7.12" evidence="2"/>
<comment type="caution">
    <text evidence="6">The sequence shown here is derived from an EMBL/GenBank/DDBJ whole genome shotgun (WGS) entry which is preliminary data.</text>
</comment>
<evidence type="ECO:0000313" key="5">
    <source>
        <dbReference type="EMBL" id="HGE66614.1"/>
    </source>
</evidence>
<dbReference type="GO" id="GO:0046914">
    <property type="term" value="F:transition metal ion binding"/>
    <property type="evidence" value="ECO:0007669"/>
    <property type="project" value="InterPro"/>
</dbReference>
<comment type="pathway">
    <text evidence="1">One-carbon metabolism; methanogenesis from CO(2); 5,10-methenyl-5,6,7,8-tetrahydromethanopterin from CO(2): step 1/3.</text>
</comment>
<dbReference type="CDD" id="cd00980">
    <property type="entry name" value="FwdC/FmdC"/>
    <property type="match status" value="1"/>
</dbReference>
<dbReference type="GO" id="GO:0018493">
    <property type="term" value="F:formylmethanofuran dehydrogenase activity"/>
    <property type="evidence" value="ECO:0007669"/>
    <property type="project" value="UniProtKB-EC"/>
</dbReference>
<dbReference type="EMBL" id="DTAK01000038">
    <property type="protein sequence ID" value="HGU59580.1"/>
    <property type="molecule type" value="Genomic_DNA"/>
</dbReference>
<evidence type="ECO:0000256" key="3">
    <source>
        <dbReference type="ARBA" id="ARBA00048228"/>
    </source>
</evidence>
<dbReference type="InterPro" id="IPR002489">
    <property type="entry name" value="Glu_synth_asu_C"/>
</dbReference>
<dbReference type="EMBL" id="DRUC01000052">
    <property type="protein sequence ID" value="HHF48225.1"/>
    <property type="molecule type" value="Genomic_DNA"/>
</dbReference>
<sequence length="234" mass="25062">MLILKPKFDFEVSVEAEITPDLAEKSLDEIKEFKVWYGKEVKKLKDLFEIKKEGDEKKIILDGDFSKVKWIGCGMTEGEIIVKGSVGTNCGAYMKGGRIIIEGDADDLLGMEMMDGEIIVKGNAKNLIGCPYYGDATGMQGGKIVIEGNAGNYIGEKMSGGVIEIKGNAGDFIGIEMKGGEIIIGGNCGFVGADMKGGVIKVKGKCDILPSFKRTEEGYVGDVNVGGEGKIIKI</sequence>
<comment type="catalytic activity">
    <reaction evidence="3">
        <text>N-formylmethanofuran + 2 oxidized [2Fe-2S]-[ferredoxin] + H2O = methanofuran + 2 reduced [2Fe-2S]-[ferredoxin] + CO2 + H(+)</text>
        <dbReference type="Rhea" id="RHEA:19841"/>
        <dbReference type="Rhea" id="RHEA-COMP:10000"/>
        <dbReference type="Rhea" id="RHEA-COMP:10001"/>
        <dbReference type="ChEBI" id="CHEBI:15377"/>
        <dbReference type="ChEBI" id="CHEBI:15378"/>
        <dbReference type="ChEBI" id="CHEBI:16526"/>
        <dbReference type="ChEBI" id="CHEBI:33737"/>
        <dbReference type="ChEBI" id="CHEBI:33738"/>
        <dbReference type="ChEBI" id="CHEBI:57727"/>
        <dbReference type="ChEBI" id="CHEBI:58151"/>
        <dbReference type="EC" id="1.2.7.12"/>
    </reaction>
</comment>
<proteinExistence type="predicted"/>
<evidence type="ECO:0000256" key="1">
    <source>
        <dbReference type="ARBA" id="ARBA00004830"/>
    </source>
</evidence>
<gene>
    <name evidence="7" type="ORF">ENL48_03355</name>
    <name evidence="6" type="ORF">ENT89_05370</name>
    <name evidence="5" type="ORF">ENX77_05825</name>
</gene>
<dbReference type="SUPFAM" id="SSF69336">
    <property type="entry name" value="Alpha subunit of glutamate synthase, C-terminal domain"/>
    <property type="match status" value="1"/>
</dbReference>
<reference evidence="6" key="1">
    <citation type="journal article" date="2020" name="mSystems">
        <title>Genome- and Community-Level Interaction Insights into Carbon Utilization and Element Cycling Functions of Hydrothermarchaeota in Hydrothermal Sediment.</title>
        <authorList>
            <person name="Zhou Z."/>
            <person name="Liu Y."/>
            <person name="Xu W."/>
            <person name="Pan J."/>
            <person name="Luo Z.H."/>
            <person name="Li M."/>
        </authorList>
    </citation>
    <scope>NUCLEOTIDE SEQUENCE [LARGE SCALE GENOMIC DNA]</scope>
    <source>
        <strain evidence="7">SpSt-10</strain>
        <strain evidence="6">SpSt-62</strain>
        <strain evidence="5">SpSt-97</strain>
    </source>
</reference>
<evidence type="ECO:0000313" key="6">
    <source>
        <dbReference type="EMBL" id="HGU59580.1"/>
    </source>
</evidence>
<dbReference type="NCBIfam" id="TIGR03122">
    <property type="entry name" value="one_C_dehyd_C"/>
    <property type="match status" value="1"/>
</dbReference>
<dbReference type="PANTHER" id="PTHR39673:SF5">
    <property type="entry name" value="TUNGSTEN-CONTAINING FORMYLMETHANOFURAN DEHYDROGENASE 2 SUBUNIT C"/>
    <property type="match status" value="1"/>
</dbReference>
<dbReference type="InterPro" id="IPR017550">
    <property type="entry name" value="Formylmethanofuran_DH_suC"/>
</dbReference>
<organism evidence="6">
    <name type="scientific">Geoglobus ahangari</name>
    <dbReference type="NCBI Taxonomy" id="113653"/>
    <lineage>
        <taxon>Archaea</taxon>
        <taxon>Methanobacteriati</taxon>
        <taxon>Methanobacteriota</taxon>
        <taxon>Archaeoglobi</taxon>
        <taxon>Archaeoglobales</taxon>
        <taxon>Archaeoglobaceae</taxon>
        <taxon>Geoglobus</taxon>
    </lineage>
</organism>
<dbReference type="AlphaFoldDB" id="A0A7C4WE82"/>
<dbReference type="Pfam" id="PF01493">
    <property type="entry name" value="GXGXG"/>
    <property type="match status" value="1"/>
</dbReference>
<dbReference type="UniPathway" id="UPA00640">
    <property type="reaction ID" value="UER00692"/>
</dbReference>
<accession>A0A7C4WE82</accession>
<name>A0A7C4WE82_9EURY</name>
<dbReference type="GO" id="GO:0019386">
    <property type="term" value="P:methanogenesis, from carbon dioxide"/>
    <property type="evidence" value="ECO:0007669"/>
    <property type="project" value="UniProtKB-UniPathway"/>
</dbReference>
<feature type="domain" description="Glutamate synthase alpha subunit C-terminal" evidence="4">
    <location>
        <begin position="69"/>
        <end position="202"/>
    </location>
</feature>
<dbReference type="PANTHER" id="PTHR39673">
    <property type="entry name" value="TUNGSTEN FORMYLMETHANOFURAN DEHYDROGENASE, SUBUNIT C (FWDC)"/>
    <property type="match status" value="1"/>
</dbReference>
<evidence type="ECO:0000313" key="7">
    <source>
        <dbReference type="EMBL" id="HHF48225.1"/>
    </source>
</evidence>
<evidence type="ECO:0000259" key="4">
    <source>
        <dbReference type="Pfam" id="PF01493"/>
    </source>
</evidence>
<dbReference type="InterPro" id="IPR036485">
    <property type="entry name" value="Glu_synth_asu_C_sf"/>
</dbReference>
<dbReference type="Gene3D" id="2.160.20.60">
    <property type="entry name" value="Glutamate synthase, alpha subunit, C-terminal domain"/>
    <property type="match status" value="1"/>
</dbReference>
<dbReference type="EMBL" id="DTPI01000031">
    <property type="protein sequence ID" value="HGE66614.1"/>
    <property type="molecule type" value="Genomic_DNA"/>
</dbReference>
<evidence type="ECO:0000256" key="2">
    <source>
        <dbReference type="ARBA" id="ARBA00012692"/>
    </source>
</evidence>